<protein>
    <submittedName>
        <fullName evidence="2">Uncharacterized protein</fullName>
    </submittedName>
</protein>
<name>A0A543JER5_9PSEU</name>
<feature type="region of interest" description="Disordered" evidence="1">
    <location>
        <begin position="1"/>
        <end position="63"/>
    </location>
</feature>
<comment type="caution">
    <text evidence="2">The sequence shown here is derived from an EMBL/GenBank/DDBJ whole genome shotgun (WGS) entry which is preliminary data.</text>
</comment>
<keyword evidence="3" id="KW-1185">Reference proteome</keyword>
<accession>A0A543JER5</accession>
<sequence>MTEPADDATPAPTAASAAAEAARRRRLAEVFGDVLPETSSDDPHPTARDDRWYEENRPPHHGG</sequence>
<dbReference type="Proteomes" id="UP000316628">
    <property type="component" value="Unassembled WGS sequence"/>
</dbReference>
<feature type="compositionally biased region" description="Basic and acidic residues" evidence="1">
    <location>
        <begin position="41"/>
        <end position="63"/>
    </location>
</feature>
<proteinExistence type="predicted"/>
<dbReference type="OrthoDB" id="3700244at2"/>
<evidence type="ECO:0000256" key="1">
    <source>
        <dbReference type="SAM" id="MobiDB-lite"/>
    </source>
</evidence>
<feature type="compositionally biased region" description="Low complexity" evidence="1">
    <location>
        <begin position="7"/>
        <end position="20"/>
    </location>
</feature>
<gene>
    <name evidence="2" type="ORF">FHX81_3640</name>
</gene>
<organism evidence="2 3">
    <name type="scientific">Saccharothrix saharensis</name>
    <dbReference type="NCBI Taxonomy" id="571190"/>
    <lineage>
        <taxon>Bacteria</taxon>
        <taxon>Bacillati</taxon>
        <taxon>Actinomycetota</taxon>
        <taxon>Actinomycetes</taxon>
        <taxon>Pseudonocardiales</taxon>
        <taxon>Pseudonocardiaceae</taxon>
        <taxon>Saccharothrix</taxon>
    </lineage>
</organism>
<evidence type="ECO:0000313" key="3">
    <source>
        <dbReference type="Proteomes" id="UP000316628"/>
    </source>
</evidence>
<evidence type="ECO:0000313" key="2">
    <source>
        <dbReference type="EMBL" id="TQM81276.1"/>
    </source>
</evidence>
<dbReference type="AlphaFoldDB" id="A0A543JER5"/>
<dbReference type="EMBL" id="VFPP01000001">
    <property type="protein sequence ID" value="TQM81276.1"/>
    <property type="molecule type" value="Genomic_DNA"/>
</dbReference>
<reference evidence="2 3" key="1">
    <citation type="submission" date="2019-06" db="EMBL/GenBank/DDBJ databases">
        <title>Sequencing the genomes of 1000 actinobacteria strains.</title>
        <authorList>
            <person name="Klenk H.-P."/>
        </authorList>
    </citation>
    <scope>NUCLEOTIDE SEQUENCE [LARGE SCALE GENOMIC DNA]</scope>
    <source>
        <strain evidence="2 3">DSM 45456</strain>
    </source>
</reference>
<dbReference type="RefSeq" id="WP_141979263.1">
    <property type="nucleotide sequence ID" value="NZ_VFPP01000001.1"/>
</dbReference>